<gene>
    <name evidence="5" type="ORF">GCM10008967_03870</name>
</gene>
<keyword evidence="6" id="KW-1185">Reference proteome</keyword>
<dbReference type="PANTHER" id="PTHR42738:SF7">
    <property type="entry name" value="HYDROXYMETHYLGLUTARYL-COA LYASE"/>
    <property type="match status" value="1"/>
</dbReference>
<evidence type="ECO:0000256" key="1">
    <source>
        <dbReference type="ARBA" id="ARBA00009405"/>
    </source>
</evidence>
<dbReference type="PANTHER" id="PTHR42738">
    <property type="entry name" value="HYDROXYMETHYLGLUTARYL-COA LYASE"/>
    <property type="match status" value="1"/>
</dbReference>
<reference evidence="5 6" key="1">
    <citation type="journal article" date="2019" name="Int. J. Syst. Evol. Microbiol.">
        <title>The Global Catalogue of Microorganisms (GCM) 10K type strain sequencing project: providing services to taxonomists for standard genome sequencing and annotation.</title>
        <authorList>
            <consortium name="The Broad Institute Genomics Platform"/>
            <consortium name="The Broad Institute Genome Sequencing Center for Infectious Disease"/>
            <person name="Wu L."/>
            <person name="Ma J."/>
        </authorList>
    </citation>
    <scope>NUCLEOTIDE SEQUENCE [LARGE SCALE GENOMIC DNA]</scope>
    <source>
        <strain evidence="5 6">JCM 9731</strain>
    </source>
</reference>
<dbReference type="PROSITE" id="PS50991">
    <property type="entry name" value="PYR_CT"/>
    <property type="match status" value="1"/>
</dbReference>
<evidence type="ECO:0000313" key="5">
    <source>
        <dbReference type="EMBL" id="GAA0316510.1"/>
    </source>
</evidence>
<evidence type="ECO:0000256" key="2">
    <source>
        <dbReference type="ARBA" id="ARBA00022723"/>
    </source>
</evidence>
<accession>A0ABN0VSX5</accession>
<comment type="similarity">
    <text evidence="1">Belongs to the HMG-CoA lyase family.</text>
</comment>
<proteinExistence type="inferred from homology"/>
<evidence type="ECO:0000259" key="4">
    <source>
        <dbReference type="PROSITE" id="PS50991"/>
    </source>
</evidence>
<dbReference type="RefSeq" id="WP_343795855.1">
    <property type="nucleotide sequence ID" value="NZ_BAAADJ010000004.1"/>
</dbReference>
<feature type="domain" description="Pyruvate carboxyltransferase" evidence="4">
    <location>
        <begin position="6"/>
        <end position="272"/>
    </location>
</feature>
<dbReference type="Gene3D" id="3.20.20.70">
    <property type="entry name" value="Aldolase class I"/>
    <property type="match status" value="1"/>
</dbReference>
<organism evidence="5 6">
    <name type="scientific">Bacillus carboniphilus</name>
    <dbReference type="NCBI Taxonomy" id="86663"/>
    <lineage>
        <taxon>Bacteria</taxon>
        <taxon>Bacillati</taxon>
        <taxon>Bacillota</taxon>
        <taxon>Bacilli</taxon>
        <taxon>Bacillales</taxon>
        <taxon>Bacillaceae</taxon>
        <taxon>Bacillus</taxon>
    </lineage>
</organism>
<dbReference type="Pfam" id="PF00682">
    <property type="entry name" value="HMGL-like"/>
    <property type="match status" value="1"/>
</dbReference>
<dbReference type="CDD" id="cd07938">
    <property type="entry name" value="DRE_TIM_HMGL"/>
    <property type="match status" value="1"/>
</dbReference>
<dbReference type="Proteomes" id="UP001500782">
    <property type="component" value="Unassembled WGS sequence"/>
</dbReference>
<keyword evidence="3 5" id="KW-0456">Lyase</keyword>
<comment type="caution">
    <text evidence="5">The sequence shown here is derived from an EMBL/GenBank/DDBJ whole genome shotgun (WGS) entry which is preliminary data.</text>
</comment>
<dbReference type="GO" id="GO:0016829">
    <property type="term" value="F:lyase activity"/>
    <property type="evidence" value="ECO:0007669"/>
    <property type="project" value="UniProtKB-KW"/>
</dbReference>
<dbReference type="InterPro" id="IPR013785">
    <property type="entry name" value="Aldolase_TIM"/>
</dbReference>
<sequence length="302" mass="33272">MAPKKIEIIEVGPRDGFQNVPEFIPTDVKLKVIDGLVKSGIKSIQVTSFVSPKAIAQMKDAKDVTTACLERYPDLQLFTLVPNLYGAKAAVECGLKELTYVISVSDTHNEKNVKRTHDQSFEELAQILELYPDIKINLDVATTFGCPFEGDISLERVMAFLQRAYNIGIRSFNLCDTVGLAHPELIKEVVGSALRTYQDCEFQIHIHDTRNMGIINTFTAVECGIDKVQTAIGGLGGCPFAPGASGNTSTEDFVYMVNRMGYDTGVDFDTLLQTAKYLKDNVSSGNYSGHHIFIDKTKVSTQ</sequence>
<name>A0ABN0VSX5_9BACI</name>
<protein>
    <submittedName>
        <fullName evidence="5">Hydroxymethylglutaryl-CoA lyase</fullName>
    </submittedName>
</protein>
<evidence type="ECO:0000313" key="6">
    <source>
        <dbReference type="Proteomes" id="UP001500782"/>
    </source>
</evidence>
<keyword evidence="2" id="KW-0479">Metal-binding</keyword>
<dbReference type="SUPFAM" id="SSF51569">
    <property type="entry name" value="Aldolase"/>
    <property type="match status" value="1"/>
</dbReference>
<dbReference type="InterPro" id="IPR043594">
    <property type="entry name" value="HMGL"/>
</dbReference>
<dbReference type="EMBL" id="BAAADJ010000004">
    <property type="protein sequence ID" value="GAA0316510.1"/>
    <property type="molecule type" value="Genomic_DNA"/>
</dbReference>
<dbReference type="NCBIfam" id="NF004283">
    <property type="entry name" value="PRK05692.1"/>
    <property type="match status" value="1"/>
</dbReference>
<dbReference type="InterPro" id="IPR000891">
    <property type="entry name" value="PYR_CT"/>
</dbReference>
<evidence type="ECO:0000256" key="3">
    <source>
        <dbReference type="ARBA" id="ARBA00023239"/>
    </source>
</evidence>